<keyword evidence="4 8" id="KW-0560">Oxidoreductase</keyword>
<comment type="cofactor">
    <cofactor evidence="7">
        <name>heme</name>
        <dbReference type="ChEBI" id="CHEBI:30413"/>
    </cofactor>
</comment>
<keyword evidence="3 7" id="KW-0479">Metal-binding</keyword>
<keyword evidence="10" id="KW-1185">Reference proteome</keyword>
<evidence type="ECO:0000256" key="1">
    <source>
        <dbReference type="ARBA" id="ARBA00010617"/>
    </source>
</evidence>
<name>A0A165NZ02_9AGAM</name>
<accession>A0A165NZ02</accession>
<dbReference type="InParanoid" id="A0A165NZ02"/>
<dbReference type="GO" id="GO:0020037">
    <property type="term" value="F:heme binding"/>
    <property type="evidence" value="ECO:0007669"/>
    <property type="project" value="InterPro"/>
</dbReference>
<dbReference type="InterPro" id="IPR017972">
    <property type="entry name" value="Cyt_P450_CS"/>
</dbReference>
<dbReference type="GO" id="GO:0005506">
    <property type="term" value="F:iron ion binding"/>
    <property type="evidence" value="ECO:0007669"/>
    <property type="project" value="InterPro"/>
</dbReference>
<protein>
    <submittedName>
        <fullName evidence="9">Cytochrome P450</fullName>
    </submittedName>
</protein>
<dbReference type="Pfam" id="PF00067">
    <property type="entry name" value="p450"/>
    <property type="match status" value="1"/>
</dbReference>
<proteinExistence type="inferred from homology"/>
<dbReference type="PRINTS" id="PR00385">
    <property type="entry name" value="P450"/>
</dbReference>
<dbReference type="Gene3D" id="1.10.630.10">
    <property type="entry name" value="Cytochrome P450"/>
    <property type="match status" value="1"/>
</dbReference>
<evidence type="ECO:0000313" key="9">
    <source>
        <dbReference type="EMBL" id="KZT20306.1"/>
    </source>
</evidence>
<dbReference type="EMBL" id="KV425622">
    <property type="protein sequence ID" value="KZT20306.1"/>
    <property type="molecule type" value="Genomic_DNA"/>
</dbReference>
<keyword evidence="2 7" id="KW-0349">Heme</keyword>
<dbReference type="InterPro" id="IPR001128">
    <property type="entry name" value="Cyt_P450"/>
</dbReference>
<evidence type="ECO:0000256" key="4">
    <source>
        <dbReference type="ARBA" id="ARBA00023002"/>
    </source>
</evidence>
<dbReference type="PANTHER" id="PTHR24291:SF50">
    <property type="entry name" value="BIFUNCTIONAL ALBAFLAVENONE MONOOXYGENASE_TERPENE SYNTHASE"/>
    <property type="match status" value="1"/>
</dbReference>
<comment type="similarity">
    <text evidence="1 8">Belongs to the cytochrome P450 family.</text>
</comment>
<evidence type="ECO:0000256" key="2">
    <source>
        <dbReference type="ARBA" id="ARBA00022617"/>
    </source>
</evidence>
<dbReference type="InterPro" id="IPR036396">
    <property type="entry name" value="Cyt_P450_sf"/>
</dbReference>
<evidence type="ECO:0000256" key="3">
    <source>
        <dbReference type="ARBA" id="ARBA00022723"/>
    </source>
</evidence>
<keyword evidence="5 7" id="KW-0408">Iron</keyword>
<evidence type="ECO:0000313" key="10">
    <source>
        <dbReference type="Proteomes" id="UP000076761"/>
    </source>
</evidence>
<dbReference type="STRING" id="1314782.A0A165NZ02"/>
<sequence>MVVVTYLLSTIHSHSKTMWPSLAAFALLLLIFAASRISKFVTGLKKVRYLPGFRCALGSMSFPGSMLPTNYFNPGFDWCWKWRNKSYFSYRSQTISVVPFLSGVPVVYTCSIDVAKQILTQRGFWKDPEATTPLTLWGNNLLAANHGVHRKHRKIVGPAFNGSAYAFVAQETSRLYAYMVESEGWDKQQVVNLEPINGYVSKFALGLIARCAFGLPFPWNTDNSNGMSFDRALMAVSSGTILRLATPCWAYKLPIKRLHEVDEAFKNLAKFMRTFVTDKKAELASKGRGVNNSKDDLFTRLVAANEAEGKNGLEDQELIGNVFTFMFAGHETTAHVLQACLALLSIHPGEQETCYQNILQVLGDSRDPNVGDFDALDKVLACFEEAARMFPGVSMLVRDTEDMVSLILPPEDGGRTIVLEPGVRVVVDLVGIHYNPRIFPDPERFYPARWQGVRESDLPFFGWGPRACVGRKFALVEAVSFLALFLRDWQVEPILRDDETNLQWRERTLQGTLVGLAFGVRDVPLRLRRRGKGQRSI</sequence>
<dbReference type="AlphaFoldDB" id="A0A165NZ02"/>
<dbReference type="InterPro" id="IPR050196">
    <property type="entry name" value="Cytochrome_P450_Monoox"/>
</dbReference>
<feature type="binding site" description="axial binding residue" evidence="7">
    <location>
        <position position="468"/>
    </location>
    <ligand>
        <name>heme</name>
        <dbReference type="ChEBI" id="CHEBI:30413"/>
    </ligand>
    <ligandPart>
        <name>Fe</name>
        <dbReference type="ChEBI" id="CHEBI:18248"/>
    </ligandPart>
</feature>
<dbReference type="SUPFAM" id="SSF48264">
    <property type="entry name" value="Cytochrome P450"/>
    <property type="match status" value="1"/>
</dbReference>
<gene>
    <name evidence="9" type="ORF">NEOLEDRAFT_1140904</name>
</gene>
<dbReference type="PROSITE" id="PS00086">
    <property type="entry name" value="CYTOCHROME_P450"/>
    <property type="match status" value="1"/>
</dbReference>
<evidence type="ECO:0000256" key="7">
    <source>
        <dbReference type="PIRSR" id="PIRSR602401-1"/>
    </source>
</evidence>
<dbReference type="PANTHER" id="PTHR24291">
    <property type="entry name" value="CYTOCHROME P450 FAMILY 4"/>
    <property type="match status" value="1"/>
</dbReference>
<dbReference type="Proteomes" id="UP000076761">
    <property type="component" value="Unassembled WGS sequence"/>
</dbReference>
<keyword evidence="6 8" id="KW-0503">Monooxygenase</keyword>
<evidence type="ECO:0000256" key="8">
    <source>
        <dbReference type="RuleBase" id="RU000461"/>
    </source>
</evidence>
<reference evidence="9 10" key="1">
    <citation type="journal article" date="2016" name="Mol. Biol. Evol.">
        <title>Comparative Genomics of Early-Diverging Mushroom-Forming Fungi Provides Insights into the Origins of Lignocellulose Decay Capabilities.</title>
        <authorList>
            <person name="Nagy L.G."/>
            <person name="Riley R."/>
            <person name="Tritt A."/>
            <person name="Adam C."/>
            <person name="Daum C."/>
            <person name="Floudas D."/>
            <person name="Sun H."/>
            <person name="Yadav J.S."/>
            <person name="Pangilinan J."/>
            <person name="Larsson K.H."/>
            <person name="Matsuura K."/>
            <person name="Barry K."/>
            <person name="Labutti K."/>
            <person name="Kuo R."/>
            <person name="Ohm R.A."/>
            <person name="Bhattacharya S.S."/>
            <person name="Shirouzu T."/>
            <person name="Yoshinaga Y."/>
            <person name="Martin F.M."/>
            <person name="Grigoriev I.V."/>
            <person name="Hibbett D.S."/>
        </authorList>
    </citation>
    <scope>NUCLEOTIDE SEQUENCE [LARGE SCALE GENOMIC DNA]</scope>
    <source>
        <strain evidence="9 10">HHB14362 ss-1</strain>
    </source>
</reference>
<dbReference type="GO" id="GO:0016705">
    <property type="term" value="F:oxidoreductase activity, acting on paired donors, with incorporation or reduction of molecular oxygen"/>
    <property type="evidence" value="ECO:0007669"/>
    <property type="project" value="InterPro"/>
</dbReference>
<dbReference type="PRINTS" id="PR00463">
    <property type="entry name" value="EP450I"/>
</dbReference>
<evidence type="ECO:0000256" key="5">
    <source>
        <dbReference type="ARBA" id="ARBA00023004"/>
    </source>
</evidence>
<evidence type="ECO:0000256" key="6">
    <source>
        <dbReference type="ARBA" id="ARBA00023033"/>
    </source>
</evidence>
<dbReference type="InterPro" id="IPR002401">
    <property type="entry name" value="Cyt_P450_E_grp-I"/>
</dbReference>
<organism evidence="9 10">
    <name type="scientific">Neolentinus lepideus HHB14362 ss-1</name>
    <dbReference type="NCBI Taxonomy" id="1314782"/>
    <lineage>
        <taxon>Eukaryota</taxon>
        <taxon>Fungi</taxon>
        <taxon>Dikarya</taxon>
        <taxon>Basidiomycota</taxon>
        <taxon>Agaricomycotina</taxon>
        <taxon>Agaricomycetes</taxon>
        <taxon>Gloeophyllales</taxon>
        <taxon>Gloeophyllaceae</taxon>
        <taxon>Neolentinus</taxon>
    </lineage>
</organism>
<dbReference type="GO" id="GO:0004497">
    <property type="term" value="F:monooxygenase activity"/>
    <property type="evidence" value="ECO:0007669"/>
    <property type="project" value="UniProtKB-KW"/>
</dbReference>
<dbReference type="OrthoDB" id="1470350at2759"/>